<evidence type="ECO:0000313" key="4">
    <source>
        <dbReference type="Proteomes" id="UP001139971"/>
    </source>
</evidence>
<keyword evidence="4" id="KW-1185">Reference proteome</keyword>
<dbReference type="EMBL" id="JAOVZO020000001">
    <property type="protein sequence ID" value="MDC8011000.1"/>
    <property type="molecule type" value="Genomic_DNA"/>
</dbReference>
<dbReference type="Proteomes" id="UP001139971">
    <property type="component" value="Unassembled WGS sequence"/>
</dbReference>
<gene>
    <name evidence="3" type="ORF">OD750_000400</name>
</gene>
<dbReference type="SUPFAM" id="SSF143120">
    <property type="entry name" value="YefM-like"/>
    <property type="match status" value="1"/>
</dbReference>
<dbReference type="NCBIfam" id="TIGR01552">
    <property type="entry name" value="phd_fam"/>
    <property type="match status" value="1"/>
</dbReference>
<reference evidence="3" key="1">
    <citation type="submission" date="2023-02" db="EMBL/GenBank/DDBJ databases">
        <title>Tahibacter soli sp. nov. isolated from soil.</title>
        <authorList>
            <person name="Baek J.H."/>
            <person name="Lee J.K."/>
            <person name="Choi D.G."/>
            <person name="Jeon C.O."/>
        </authorList>
    </citation>
    <scope>NUCLEOTIDE SEQUENCE</scope>
    <source>
        <strain evidence="3">BL</strain>
    </source>
</reference>
<comment type="caution">
    <text evidence="3">The sequence shown here is derived from an EMBL/GenBank/DDBJ whole genome shotgun (WGS) entry which is preliminary data.</text>
</comment>
<proteinExistence type="inferred from homology"/>
<name>A0A9X3YH91_9GAMM</name>
<accession>A0A9X3YH91</accession>
<protein>
    <submittedName>
        <fullName evidence="3">Type II toxin-antitoxin system prevent-host-death family antitoxin</fullName>
    </submittedName>
</protein>
<feature type="compositionally biased region" description="Basic and acidic residues" evidence="2">
    <location>
        <begin position="10"/>
        <end position="22"/>
    </location>
</feature>
<dbReference type="AlphaFoldDB" id="A0A9X3YH91"/>
<evidence type="ECO:0000256" key="1">
    <source>
        <dbReference type="ARBA" id="ARBA00009981"/>
    </source>
</evidence>
<comment type="similarity">
    <text evidence="1">Belongs to the phD/YefM antitoxin family.</text>
</comment>
<feature type="region of interest" description="Disordered" evidence="2">
    <location>
        <begin position="1"/>
        <end position="27"/>
    </location>
</feature>
<dbReference type="Gene3D" id="3.40.1620.10">
    <property type="entry name" value="YefM-like domain"/>
    <property type="match status" value="1"/>
</dbReference>
<evidence type="ECO:0000313" key="3">
    <source>
        <dbReference type="EMBL" id="MDC8011000.1"/>
    </source>
</evidence>
<evidence type="ECO:0000256" key="2">
    <source>
        <dbReference type="SAM" id="MobiDB-lite"/>
    </source>
</evidence>
<dbReference type="RefSeq" id="WP_263544420.1">
    <property type="nucleotide sequence ID" value="NZ_JAOVZO020000001.1"/>
</dbReference>
<organism evidence="3 4">
    <name type="scientific">Tahibacter soli</name>
    <dbReference type="NCBI Taxonomy" id="2983605"/>
    <lineage>
        <taxon>Bacteria</taxon>
        <taxon>Pseudomonadati</taxon>
        <taxon>Pseudomonadota</taxon>
        <taxon>Gammaproteobacteria</taxon>
        <taxon>Lysobacterales</taxon>
        <taxon>Rhodanobacteraceae</taxon>
        <taxon>Tahibacter</taxon>
    </lineage>
</organism>
<dbReference type="InterPro" id="IPR036165">
    <property type="entry name" value="YefM-like_sf"/>
</dbReference>
<sequence length="83" mass="9226">MHINSISSSDFDRDVERAKRSAEAGPILITDRGRPTHVLLTMAEYRRLAGRKTMAELLWLPDADLPDITATATGDEVRAAEFD</sequence>